<dbReference type="Proteomes" id="UP000192422">
    <property type="component" value="Plasmid pTElox9"/>
</dbReference>
<reference evidence="1 2" key="1">
    <citation type="submission" date="2020-05" db="EMBL/GenBank/DDBJ databases">
        <title>Thioclava electrotropha strain Elox9 finished genome.</title>
        <authorList>
            <person name="Rowe A.R."/>
            <person name="Wilbanks E.G."/>
        </authorList>
    </citation>
    <scope>NUCLEOTIDE SEQUENCE [LARGE SCALE GENOMIC DNA]</scope>
    <source>
        <strain evidence="1 2">Elox9</strain>
        <plasmid evidence="1 2">pTElox9</plasmid>
    </source>
</reference>
<evidence type="ECO:0000313" key="2">
    <source>
        <dbReference type="Proteomes" id="UP000192422"/>
    </source>
</evidence>
<organism evidence="1 2">
    <name type="scientific">Thioclava electrotropha</name>
    <dbReference type="NCBI Taxonomy" id="1549850"/>
    <lineage>
        <taxon>Bacteria</taxon>
        <taxon>Pseudomonadati</taxon>
        <taxon>Pseudomonadota</taxon>
        <taxon>Alphaproteobacteria</taxon>
        <taxon>Rhodobacterales</taxon>
        <taxon>Paracoccaceae</taxon>
        <taxon>Thioclava</taxon>
    </lineage>
</organism>
<protein>
    <submittedName>
        <fullName evidence="1">Helix-turn-helix domain-containing protein</fullName>
    </submittedName>
</protein>
<gene>
    <name evidence="1" type="ORF">AKL02_020650</name>
</gene>
<geneLocation type="plasmid" evidence="1 2">
    <name>pTElox9</name>
</geneLocation>
<evidence type="ECO:0000313" key="1">
    <source>
        <dbReference type="EMBL" id="QPZ93389.1"/>
    </source>
</evidence>
<keyword evidence="2" id="KW-1185">Reference proteome</keyword>
<name>A0ABX6Z140_9RHOB</name>
<sequence length="87" mass="9719">MKSFRDKMLEVRPEIAVREAEFRDKIDLAMELRALRDTANLSQEQIATLSELSLGDVQTCESLTGDMPAPEDVAAYRSTVHAYKSTG</sequence>
<proteinExistence type="predicted"/>
<dbReference type="EMBL" id="CP053563">
    <property type="protein sequence ID" value="QPZ93389.1"/>
    <property type="molecule type" value="Genomic_DNA"/>
</dbReference>
<accession>A0ABX6Z140</accession>
<dbReference type="RefSeq" id="WP_083080188.1">
    <property type="nucleotide sequence ID" value="NZ_CP053563.1"/>
</dbReference>
<keyword evidence="1" id="KW-0614">Plasmid</keyword>